<dbReference type="InterPro" id="IPR053137">
    <property type="entry name" value="NLR-like"/>
</dbReference>
<dbReference type="SUPFAM" id="SSF48452">
    <property type="entry name" value="TPR-like"/>
    <property type="match status" value="2"/>
</dbReference>
<keyword evidence="4" id="KW-1185">Reference proteome</keyword>
<dbReference type="SUPFAM" id="SSF52540">
    <property type="entry name" value="P-loop containing nucleoside triphosphate hydrolases"/>
    <property type="match status" value="1"/>
</dbReference>
<organism evidence="3 4">
    <name type="scientific">Parafrankia irregularis</name>
    <dbReference type="NCBI Taxonomy" id="795642"/>
    <lineage>
        <taxon>Bacteria</taxon>
        <taxon>Bacillati</taxon>
        <taxon>Actinomycetota</taxon>
        <taxon>Actinomycetes</taxon>
        <taxon>Frankiales</taxon>
        <taxon>Frankiaceae</taxon>
        <taxon>Parafrankia</taxon>
    </lineage>
</organism>
<gene>
    <name evidence="3" type="ORF">Ga0074812_1333</name>
</gene>
<dbReference type="NCBIfam" id="NF040586">
    <property type="entry name" value="FxSxx_TPR"/>
    <property type="match status" value="1"/>
</dbReference>
<evidence type="ECO:0000259" key="2">
    <source>
        <dbReference type="Pfam" id="PF19955"/>
    </source>
</evidence>
<dbReference type="InterPro" id="IPR002182">
    <property type="entry name" value="NB-ARC"/>
</dbReference>
<feature type="domain" description="NB-ARC" evidence="1">
    <location>
        <begin position="115"/>
        <end position="261"/>
    </location>
</feature>
<sequence>MAVADGLAAEQVRAFAEVFGDPASARHVLDLAGFPAHLHPWEAPSGLLFWASVSRSLANGVLADGYVRLLTAARSLYPDNPQFSSDTLPEAEDGAPPGPVAWNVPGRLPRFVGRDDLLGQLHGALAESSRVALVALDGMGGVGKTALAVEYAHRYADSFDVVWWVPSERAELVERALAELAGSLGLPEGAGADGVWSALRAVRSWLVVFDNVEDVAAVQRFRPVSAGGRVVVTSRDRTVRDLAAAWVEVPTLDRAASVDLLTSRTAGRDRTAADRAAADRVAGLLGDLPLAVEQAAGYLGQTGMPAGEYATLLETQPGVMAGRGRLVDRPEVTVANLWGLSVQRLGGEYPAAVELLELCAWCDAEPIPLDLFASRAGQWPAPRRRWGRRGRGFAGLRAAVEDPAVWSETVGALVRYSLARRDGDTLVVHRLVAAATRQAMPDRRASEYLGVLARLLRAGLPGDVWNPAGWPAWRVLLPHALTVAEHARSRRGQVFDDGSWLADRAATYLQDHGQLLAAIDLFERTLTDRERALGADHPETLASRNNLAYAYLTVGRVEEAINLFERTLTDRERVLGADHPETLFSRSNLGGAYETAGRVEEAIDLFGRALADQERVLGADHLETLALRSALAGAYWAAGRVEEAIDLFERALADQERVLGADHPSTLLSRHDLAGAYATAGQLEEAIGLFERTLTDQERVLGADHPSTLLSRHNLAGAYATAGRAEEAIDLFERTVVDAERVLGEGHPFLATVRADLEGATLGPPEKPQPPIDHQP</sequence>
<dbReference type="Pfam" id="PF13424">
    <property type="entry name" value="TPR_12"/>
    <property type="match status" value="2"/>
</dbReference>
<dbReference type="AlphaFoldDB" id="A0A0S4QWC8"/>
<dbReference type="Proteomes" id="UP000198802">
    <property type="component" value="Unassembled WGS sequence"/>
</dbReference>
<dbReference type="GO" id="GO:0043531">
    <property type="term" value="F:ADP binding"/>
    <property type="evidence" value="ECO:0007669"/>
    <property type="project" value="InterPro"/>
</dbReference>
<dbReference type="InterPro" id="IPR011990">
    <property type="entry name" value="TPR-like_helical_dom_sf"/>
</dbReference>
<evidence type="ECO:0000259" key="1">
    <source>
        <dbReference type="Pfam" id="PF00931"/>
    </source>
</evidence>
<accession>A0A0S4QWC8</accession>
<dbReference type="Pfam" id="PF19955">
    <property type="entry name" value="EAD1"/>
    <property type="match status" value="1"/>
</dbReference>
<evidence type="ECO:0000313" key="4">
    <source>
        <dbReference type="Proteomes" id="UP000198802"/>
    </source>
</evidence>
<dbReference type="InterPro" id="IPR027417">
    <property type="entry name" value="P-loop_NTPase"/>
</dbReference>
<evidence type="ECO:0000313" key="3">
    <source>
        <dbReference type="EMBL" id="CUU59879.1"/>
    </source>
</evidence>
<dbReference type="Pfam" id="PF13374">
    <property type="entry name" value="TPR_10"/>
    <property type="match status" value="2"/>
</dbReference>
<dbReference type="Pfam" id="PF00931">
    <property type="entry name" value="NB-ARC"/>
    <property type="match status" value="1"/>
</dbReference>
<protein>
    <submittedName>
        <fullName evidence="3">Tetratricopeptide (TPR) repeat</fullName>
    </submittedName>
</protein>
<dbReference type="Gene3D" id="3.40.50.300">
    <property type="entry name" value="P-loop containing nucleotide triphosphate hydrolases"/>
    <property type="match status" value="1"/>
</dbReference>
<name>A0A0S4QWC8_9ACTN</name>
<reference evidence="4" key="1">
    <citation type="submission" date="2015-11" db="EMBL/GenBank/DDBJ databases">
        <authorList>
            <person name="Varghese N."/>
        </authorList>
    </citation>
    <scope>NUCLEOTIDE SEQUENCE [LARGE SCALE GENOMIC DNA]</scope>
    <source>
        <strain evidence="4">DSM 45899</strain>
    </source>
</reference>
<dbReference type="Gene3D" id="1.25.40.10">
    <property type="entry name" value="Tetratricopeptide repeat domain"/>
    <property type="match status" value="2"/>
</dbReference>
<dbReference type="PANTHER" id="PTHR46082:SF6">
    <property type="entry name" value="AAA+ ATPASE DOMAIN-CONTAINING PROTEIN-RELATED"/>
    <property type="match status" value="1"/>
</dbReference>
<dbReference type="EMBL" id="FAOZ01000033">
    <property type="protein sequence ID" value="CUU59879.1"/>
    <property type="molecule type" value="Genomic_DNA"/>
</dbReference>
<feature type="domain" description="Effector-associated" evidence="2">
    <location>
        <begin position="7"/>
        <end position="84"/>
    </location>
</feature>
<dbReference type="PANTHER" id="PTHR46082">
    <property type="entry name" value="ATP/GTP-BINDING PROTEIN-RELATED"/>
    <property type="match status" value="1"/>
</dbReference>
<proteinExistence type="predicted"/>
<dbReference type="InterPro" id="IPR045430">
    <property type="entry name" value="EAD1"/>
</dbReference>